<evidence type="ECO:0000256" key="2">
    <source>
        <dbReference type="ARBA" id="ARBA00007025"/>
    </source>
</evidence>
<keyword evidence="11" id="KW-1185">Reference proteome</keyword>
<dbReference type="GO" id="GO:0004386">
    <property type="term" value="F:helicase activity"/>
    <property type="evidence" value="ECO:0007669"/>
    <property type="project" value="UniProtKB-KW"/>
</dbReference>
<keyword evidence="4" id="KW-0378">Hydrolase</keyword>
<evidence type="ECO:0000256" key="9">
    <source>
        <dbReference type="SAM" id="MobiDB-lite"/>
    </source>
</evidence>
<comment type="subcellular location">
    <subcellularLocation>
        <location evidence="1">Nucleus</location>
    </subcellularLocation>
</comment>
<feature type="compositionally biased region" description="Polar residues" evidence="9">
    <location>
        <begin position="1"/>
        <end position="12"/>
    </location>
</feature>
<dbReference type="GO" id="GO:0016887">
    <property type="term" value="F:ATP hydrolysis activity"/>
    <property type="evidence" value="ECO:0007669"/>
    <property type="project" value="InterPro"/>
</dbReference>
<feature type="compositionally biased region" description="Basic and acidic residues" evidence="9">
    <location>
        <begin position="78"/>
        <end position="90"/>
    </location>
</feature>
<evidence type="ECO:0000313" key="10">
    <source>
        <dbReference type="EnsemblMetazoa" id="AMAM017921-PA"/>
    </source>
</evidence>
<reference evidence="10" key="2">
    <citation type="submission" date="2020-05" db="UniProtKB">
        <authorList>
            <consortium name="EnsemblMetazoa"/>
        </authorList>
    </citation>
    <scope>IDENTIFICATION</scope>
    <source>
        <strain evidence="10">maculatus3</strain>
    </source>
</reference>
<dbReference type="VEuPathDB" id="VectorBase:AMAM017921"/>
<organism evidence="10 11">
    <name type="scientific">Anopheles maculatus</name>
    <dbReference type="NCBI Taxonomy" id="74869"/>
    <lineage>
        <taxon>Eukaryota</taxon>
        <taxon>Metazoa</taxon>
        <taxon>Ecdysozoa</taxon>
        <taxon>Arthropoda</taxon>
        <taxon>Hexapoda</taxon>
        <taxon>Insecta</taxon>
        <taxon>Pterygota</taxon>
        <taxon>Neoptera</taxon>
        <taxon>Endopterygota</taxon>
        <taxon>Diptera</taxon>
        <taxon>Nematocera</taxon>
        <taxon>Culicoidea</taxon>
        <taxon>Culicidae</taxon>
        <taxon>Anophelinae</taxon>
        <taxon>Anopheles</taxon>
        <taxon>Anopheles maculatus group</taxon>
    </lineage>
</organism>
<evidence type="ECO:0000256" key="6">
    <source>
        <dbReference type="ARBA" id="ARBA00023125"/>
    </source>
</evidence>
<dbReference type="InterPro" id="IPR044574">
    <property type="entry name" value="ARIP4-like"/>
</dbReference>
<feature type="coiled-coil region" evidence="8">
    <location>
        <begin position="198"/>
        <end position="259"/>
    </location>
</feature>
<dbReference type="GO" id="GO:0005634">
    <property type="term" value="C:nucleus"/>
    <property type="evidence" value="ECO:0007669"/>
    <property type="project" value="UniProtKB-SubCell"/>
</dbReference>
<feature type="compositionally biased region" description="Polar residues" evidence="9">
    <location>
        <begin position="31"/>
        <end position="40"/>
    </location>
</feature>
<comment type="similarity">
    <text evidence="2">Belongs to the SNF2/RAD54 helicase family.</text>
</comment>
<feature type="region of interest" description="Disordered" evidence="9">
    <location>
        <begin position="1"/>
        <end position="152"/>
    </location>
</feature>
<evidence type="ECO:0000313" key="11">
    <source>
        <dbReference type="Proteomes" id="UP000075901"/>
    </source>
</evidence>
<name>A0A182T1U2_9DIPT</name>
<keyword evidence="3" id="KW-0547">Nucleotide-binding</keyword>
<keyword evidence="5" id="KW-0067">ATP-binding</keyword>
<keyword evidence="6" id="KW-0238">DNA-binding</keyword>
<dbReference type="PANTHER" id="PTHR45797:SF1">
    <property type="entry name" value="HELICASE ARIP4"/>
    <property type="match status" value="1"/>
</dbReference>
<keyword evidence="8" id="KW-0175">Coiled coil</keyword>
<keyword evidence="4" id="KW-0347">Helicase</keyword>
<accession>A0A182T1U2</accession>
<protein>
    <submittedName>
        <fullName evidence="10">Uncharacterized protein</fullName>
    </submittedName>
</protein>
<sequence>MHTTNHSSSVYGQPSDPALLGGGGPMAVGDSTKSSFQMSNILDDKNATKQPLHTPYSASDGAHPAPTSHHHMHTVGGHTEREKKGNEPGHYHHGHNTGGGSSSRKSSKASKGGDSSKNDRAGTSSITAGSSGAGAVPETATEQQQTPATQHMDFDISEKLKEMGEISVKPVSKNDASAKSRASELECNEEISLEITKKDAAMRKVTNLRKNIKEVMDDNQLDASTLAAQRQELERLARVQEQQRIIREVQRQLALERQTNKTEQKVMQFLQGHASILKSQQPSTS</sequence>
<dbReference type="AlphaFoldDB" id="A0A182T1U2"/>
<evidence type="ECO:0000256" key="8">
    <source>
        <dbReference type="SAM" id="Coils"/>
    </source>
</evidence>
<evidence type="ECO:0000256" key="1">
    <source>
        <dbReference type="ARBA" id="ARBA00004123"/>
    </source>
</evidence>
<dbReference type="GO" id="GO:0003677">
    <property type="term" value="F:DNA binding"/>
    <property type="evidence" value="ECO:0007669"/>
    <property type="project" value="UniProtKB-KW"/>
</dbReference>
<evidence type="ECO:0000256" key="5">
    <source>
        <dbReference type="ARBA" id="ARBA00022840"/>
    </source>
</evidence>
<evidence type="ECO:0000256" key="3">
    <source>
        <dbReference type="ARBA" id="ARBA00022741"/>
    </source>
</evidence>
<dbReference type="Proteomes" id="UP000075901">
    <property type="component" value="Unassembled WGS sequence"/>
</dbReference>
<dbReference type="PANTHER" id="PTHR45797">
    <property type="entry name" value="RAD54-LIKE"/>
    <property type="match status" value="1"/>
</dbReference>
<evidence type="ECO:0000256" key="7">
    <source>
        <dbReference type="ARBA" id="ARBA00023242"/>
    </source>
</evidence>
<dbReference type="EnsemblMetazoa" id="AMAM017921-RA">
    <property type="protein sequence ID" value="AMAM017921-PA"/>
    <property type="gene ID" value="AMAM017921"/>
</dbReference>
<evidence type="ECO:0000256" key="4">
    <source>
        <dbReference type="ARBA" id="ARBA00022806"/>
    </source>
</evidence>
<reference evidence="11" key="1">
    <citation type="submission" date="2013-09" db="EMBL/GenBank/DDBJ databases">
        <title>The Genome Sequence of Anopheles maculatus species B.</title>
        <authorList>
            <consortium name="The Broad Institute Genomics Platform"/>
            <person name="Neafsey D.E."/>
            <person name="Besansky N."/>
            <person name="Howell P."/>
            <person name="Walton C."/>
            <person name="Young S.K."/>
            <person name="Zeng Q."/>
            <person name="Gargeya S."/>
            <person name="Fitzgerald M."/>
            <person name="Haas B."/>
            <person name="Abouelleil A."/>
            <person name="Allen A.W."/>
            <person name="Alvarado L."/>
            <person name="Arachchi H.M."/>
            <person name="Berlin A.M."/>
            <person name="Chapman S.B."/>
            <person name="Gainer-Dewar J."/>
            <person name="Goldberg J."/>
            <person name="Griggs A."/>
            <person name="Gujja S."/>
            <person name="Hansen M."/>
            <person name="Howarth C."/>
            <person name="Imamovic A."/>
            <person name="Ireland A."/>
            <person name="Larimer J."/>
            <person name="McCowan C."/>
            <person name="Murphy C."/>
            <person name="Pearson M."/>
            <person name="Poon T.W."/>
            <person name="Priest M."/>
            <person name="Roberts A."/>
            <person name="Saif S."/>
            <person name="Shea T."/>
            <person name="Sisk P."/>
            <person name="Sykes S."/>
            <person name="Wortman J."/>
            <person name="Nusbaum C."/>
            <person name="Birren B."/>
        </authorList>
    </citation>
    <scope>NUCLEOTIDE SEQUENCE [LARGE SCALE GENOMIC DNA]</scope>
    <source>
        <strain evidence="11">maculatus3</strain>
    </source>
</reference>
<dbReference type="GO" id="GO:0005524">
    <property type="term" value="F:ATP binding"/>
    <property type="evidence" value="ECO:0007669"/>
    <property type="project" value="UniProtKB-KW"/>
</dbReference>
<feature type="compositionally biased region" description="Low complexity" evidence="9">
    <location>
        <begin position="121"/>
        <end position="150"/>
    </location>
</feature>
<proteinExistence type="inferred from homology"/>
<keyword evidence="7" id="KW-0539">Nucleus</keyword>